<dbReference type="InterPro" id="IPR011114">
    <property type="entry name" value="RuvA_C"/>
</dbReference>
<dbReference type="Proteomes" id="UP001275315">
    <property type="component" value="Unassembled WGS sequence"/>
</dbReference>
<dbReference type="NCBIfam" id="TIGR00084">
    <property type="entry name" value="ruvA"/>
    <property type="match status" value="1"/>
</dbReference>
<gene>
    <name evidence="7" type="primary">ruvA</name>
    <name evidence="7" type="ORF">RWD45_08360</name>
</gene>
<evidence type="ECO:0000313" key="8">
    <source>
        <dbReference type="Proteomes" id="UP001275315"/>
    </source>
</evidence>
<keyword evidence="5" id="KW-0234">DNA repair</keyword>
<evidence type="ECO:0000256" key="1">
    <source>
        <dbReference type="ARBA" id="ARBA00022490"/>
    </source>
</evidence>
<dbReference type="Pfam" id="PF07499">
    <property type="entry name" value="RuvA_C"/>
    <property type="match status" value="1"/>
</dbReference>
<proteinExistence type="predicted"/>
<protein>
    <submittedName>
        <fullName evidence="7">Holliday junction branch migration protein RuvA</fullName>
        <ecNumber evidence="7">3.6.4.12</ecNumber>
    </submittedName>
</protein>
<evidence type="ECO:0000256" key="4">
    <source>
        <dbReference type="ARBA" id="ARBA00023172"/>
    </source>
</evidence>
<name>A0ABU5CRW5_9BACI</name>
<accession>A0ABU5CRW5</accession>
<keyword evidence="7" id="KW-0378">Hydrolase</keyword>
<dbReference type="EMBL" id="JAWDIQ010000001">
    <property type="protein sequence ID" value="MDY0408569.1"/>
    <property type="molecule type" value="Genomic_DNA"/>
</dbReference>
<organism evidence="7 8">
    <name type="scientific">Paracerasibacillus soli</name>
    <dbReference type="NCBI Taxonomy" id="480284"/>
    <lineage>
        <taxon>Bacteria</taxon>
        <taxon>Bacillati</taxon>
        <taxon>Bacillota</taxon>
        <taxon>Bacilli</taxon>
        <taxon>Bacillales</taxon>
        <taxon>Bacillaceae</taxon>
        <taxon>Paracerasibacillus</taxon>
    </lineage>
</organism>
<dbReference type="GO" id="GO:0003678">
    <property type="term" value="F:DNA helicase activity"/>
    <property type="evidence" value="ECO:0007669"/>
    <property type="project" value="UniProtKB-EC"/>
</dbReference>
<dbReference type="Gene3D" id="1.10.8.10">
    <property type="entry name" value="DNA helicase RuvA subunit, C-terminal domain"/>
    <property type="match status" value="1"/>
</dbReference>
<keyword evidence="1" id="KW-0963">Cytoplasm</keyword>
<keyword evidence="4" id="KW-0233">DNA recombination</keyword>
<dbReference type="CDD" id="cd14332">
    <property type="entry name" value="UBA_RuvA_C"/>
    <property type="match status" value="1"/>
</dbReference>
<comment type="caution">
    <text evidence="7">The sequence shown here is derived from an EMBL/GenBank/DDBJ whole genome shotgun (WGS) entry which is preliminary data.</text>
</comment>
<keyword evidence="3" id="KW-0238">DNA-binding</keyword>
<dbReference type="InterPro" id="IPR000085">
    <property type="entry name" value="RuvA"/>
</dbReference>
<dbReference type="Gene3D" id="1.10.150.20">
    <property type="entry name" value="5' to 3' exonuclease, C-terminal subdomain"/>
    <property type="match status" value="1"/>
</dbReference>
<evidence type="ECO:0000313" key="7">
    <source>
        <dbReference type="EMBL" id="MDY0408569.1"/>
    </source>
</evidence>
<evidence type="ECO:0000256" key="2">
    <source>
        <dbReference type="ARBA" id="ARBA00022763"/>
    </source>
</evidence>
<dbReference type="InterPro" id="IPR010994">
    <property type="entry name" value="RuvA_2-like"/>
</dbReference>
<dbReference type="RefSeq" id="WP_320379294.1">
    <property type="nucleotide sequence ID" value="NZ_JAWDIQ010000001.1"/>
</dbReference>
<reference evidence="7 8" key="1">
    <citation type="submission" date="2023-10" db="EMBL/GenBank/DDBJ databases">
        <title>Virgibacillus soli CC-YMP-6 genome.</title>
        <authorList>
            <person name="Miliotis G."/>
            <person name="Sengupta P."/>
            <person name="Hameed A."/>
            <person name="Chuvochina M."/>
            <person name="Mcdonagh F."/>
            <person name="Simpson A.C."/>
            <person name="Singh N.K."/>
            <person name="Rekha P.D."/>
            <person name="Raman K."/>
            <person name="Hugenholtz P."/>
            <person name="Venkateswaran K."/>
        </authorList>
    </citation>
    <scope>NUCLEOTIDE SEQUENCE [LARGE SCALE GENOMIC DNA]</scope>
    <source>
        <strain evidence="7 8">CC-YMP-6</strain>
    </source>
</reference>
<keyword evidence="8" id="KW-1185">Reference proteome</keyword>
<dbReference type="SUPFAM" id="SSF46929">
    <property type="entry name" value="DNA helicase RuvA subunit, C-terminal domain"/>
    <property type="match status" value="1"/>
</dbReference>
<dbReference type="InterPro" id="IPR036267">
    <property type="entry name" value="RuvA_C_sf"/>
</dbReference>
<feature type="domain" description="Holliday junction DNA helicase RuvA C-terminal" evidence="6">
    <location>
        <begin position="70"/>
        <end position="111"/>
    </location>
</feature>
<sequence length="113" mass="12798">MMGSVNIPDFVAAIEREDDKFLTSFPGIGKKTSRQIILDLKGKLISLLSTNEQTVEQQESQSHHAENIRETQEALKALGYKDNEIKRVLPILQKEENEHTDVLIRKALALLTK</sequence>
<dbReference type="GO" id="GO:0016787">
    <property type="term" value="F:hydrolase activity"/>
    <property type="evidence" value="ECO:0007669"/>
    <property type="project" value="UniProtKB-KW"/>
</dbReference>
<dbReference type="EC" id="3.6.4.12" evidence="7"/>
<dbReference type="SUPFAM" id="SSF47781">
    <property type="entry name" value="RuvA domain 2-like"/>
    <property type="match status" value="1"/>
</dbReference>
<keyword evidence="2" id="KW-0227">DNA damage</keyword>
<evidence type="ECO:0000256" key="3">
    <source>
        <dbReference type="ARBA" id="ARBA00023125"/>
    </source>
</evidence>
<evidence type="ECO:0000259" key="6">
    <source>
        <dbReference type="Pfam" id="PF07499"/>
    </source>
</evidence>
<evidence type="ECO:0000256" key="5">
    <source>
        <dbReference type="ARBA" id="ARBA00023204"/>
    </source>
</evidence>